<evidence type="ECO:0000256" key="1">
    <source>
        <dbReference type="SAM" id="MobiDB-lite"/>
    </source>
</evidence>
<reference evidence="3" key="2">
    <citation type="submission" date="2025-09" db="UniProtKB">
        <authorList>
            <consortium name="Ensembl"/>
        </authorList>
    </citation>
    <scope>IDENTIFICATION</scope>
</reference>
<dbReference type="Pfam" id="PF15932">
    <property type="entry name" value="DUF4748"/>
    <property type="match status" value="1"/>
</dbReference>
<reference evidence="3" key="1">
    <citation type="submission" date="2025-08" db="UniProtKB">
        <authorList>
            <consortium name="Ensembl"/>
        </authorList>
    </citation>
    <scope>IDENTIFICATION</scope>
</reference>
<evidence type="ECO:0000313" key="4">
    <source>
        <dbReference type="Proteomes" id="UP000694421"/>
    </source>
</evidence>
<dbReference type="InterPro" id="IPR031833">
    <property type="entry name" value="DUF4748"/>
</dbReference>
<accession>A0A8D0C603</accession>
<keyword evidence="2" id="KW-0812">Transmembrane</keyword>
<keyword evidence="4" id="KW-1185">Reference proteome</keyword>
<dbReference type="Ensembl" id="ENSSMRT00000017114.1">
    <property type="protein sequence ID" value="ENSSMRP00000014692.1"/>
    <property type="gene ID" value="ENSSMRG00000011442.1"/>
</dbReference>
<dbReference type="Proteomes" id="UP000694421">
    <property type="component" value="Unplaced"/>
</dbReference>
<organism evidence="3 4">
    <name type="scientific">Salvator merianae</name>
    <name type="common">Argentine black and white tegu</name>
    <name type="synonym">Tupinambis merianae</name>
    <dbReference type="NCBI Taxonomy" id="96440"/>
    <lineage>
        <taxon>Eukaryota</taxon>
        <taxon>Metazoa</taxon>
        <taxon>Chordata</taxon>
        <taxon>Craniata</taxon>
        <taxon>Vertebrata</taxon>
        <taxon>Euteleostomi</taxon>
        <taxon>Lepidosauria</taxon>
        <taxon>Squamata</taxon>
        <taxon>Bifurcata</taxon>
        <taxon>Unidentata</taxon>
        <taxon>Episquamata</taxon>
        <taxon>Laterata</taxon>
        <taxon>Teiioidea</taxon>
        <taxon>Teiidae</taxon>
        <taxon>Salvator</taxon>
    </lineage>
</organism>
<keyword evidence="2" id="KW-0472">Membrane</keyword>
<proteinExistence type="predicted"/>
<sequence length="136" mass="15529">MAGICLRLTGFISATVHRAGGFVVPFKTRSRPFCNSHRALEEPRTNPQSVEQVCEDVEYIPQKQAKNPMKSIGIAWVIGLPSGIILFLFTKRQVEKNRLKQLKSRQKMKTSNEGEYERERYRTASLKTETLAETKT</sequence>
<dbReference type="OMA" id="VEYMAPR"/>
<dbReference type="AlphaFoldDB" id="A0A8D0C603"/>
<keyword evidence="2" id="KW-1133">Transmembrane helix</keyword>
<evidence type="ECO:0000256" key="2">
    <source>
        <dbReference type="SAM" id="Phobius"/>
    </source>
</evidence>
<name>A0A8D0C603_SALMN</name>
<dbReference type="GeneTree" id="ENSGT00530000065055"/>
<protein>
    <submittedName>
        <fullName evidence="3">Uncharacterized protein</fullName>
    </submittedName>
</protein>
<feature type="region of interest" description="Disordered" evidence="1">
    <location>
        <begin position="101"/>
        <end position="136"/>
    </location>
</feature>
<feature type="transmembrane region" description="Helical" evidence="2">
    <location>
        <begin position="71"/>
        <end position="90"/>
    </location>
</feature>
<feature type="compositionally biased region" description="Basic and acidic residues" evidence="1">
    <location>
        <begin position="110"/>
        <end position="122"/>
    </location>
</feature>
<evidence type="ECO:0000313" key="3">
    <source>
        <dbReference type="Ensembl" id="ENSSMRP00000014692.1"/>
    </source>
</evidence>